<accession>A0ABT7CN66</accession>
<gene>
    <name evidence="1" type="ORF">QNI19_19635</name>
</gene>
<evidence type="ECO:0000313" key="1">
    <source>
        <dbReference type="EMBL" id="MDJ1495161.1"/>
    </source>
</evidence>
<protein>
    <recommendedName>
        <fullName evidence="3">Lipoprotein</fullName>
    </recommendedName>
</protein>
<organism evidence="1 2">
    <name type="scientific">Xanthocytophaga flava</name>
    <dbReference type="NCBI Taxonomy" id="3048013"/>
    <lineage>
        <taxon>Bacteria</taxon>
        <taxon>Pseudomonadati</taxon>
        <taxon>Bacteroidota</taxon>
        <taxon>Cytophagia</taxon>
        <taxon>Cytophagales</taxon>
        <taxon>Rhodocytophagaceae</taxon>
        <taxon>Xanthocytophaga</taxon>
    </lineage>
</organism>
<name>A0ABT7CN66_9BACT</name>
<comment type="caution">
    <text evidence="1">The sequence shown here is derived from an EMBL/GenBank/DDBJ whole genome shotgun (WGS) entry which is preliminary data.</text>
</comment>
<dbReference type="PROSITE" id="PS51257">
    <property type="entry name" value="PROKAR_LIPOPROTEIN"/>
    <property type="match status" value="1"/>
</dbReference>
<evidence type="ECO:0000313" key="2">
    <source>
        <dbReference type="Proteomes" id="UP001228581"/>
    </source>
</evidence>
<proteinExistence type="predicted"/>
<keyword evidence="2" id="KW-1185">Reference proteome</keyword>
<reference evidence="1 2" key="1">
    <citation type="submission" date="2023-05" db="EMBL/GenBank/DDBJ databases">
        <authorList>
            <person name="Zhang X."/>
        </authorList>
    </citation>
    <scope>NUCLEOTIDE SEQUENCE [LARGE SCALE GENOMIC DNA]</scope>
    <source>
        <strain evidence="1 2">DM2B3-1</strain>
    </source>
</reference>
<evidence type="ECO:0008006" key="3">
    <source>
        <dbReference type="Google" id="ProtNLM"/>
    </source>
</evidence>
<dbReference type="RefSeq" id="WP_313998963.1">
    <property type="nucleotide sequence ID" value="NZ_JASJOR010000040.1"/>
</dbReference>
<dbReference type="Proteomes" id="UP001228581">
    <property type="component" value="Unassembled WGS sequence"/>
</dbReference>
<sequence>MKLVYTAFFLLMVSCYSNKPVYEYKGPCLYYKVMGIKIECMKVDSVTGNAVFLGAASSFQKGQKFFYRIRFDLKPNLEAERGNFPSQLFSKCSKESISSFVIKLRNPTNEVVELVSQLKGLDTTQVYRESPFVESNLVWYNFKDLSDFVNKFNMCHSDVRYSFLQQNGLILSGYVPTRDKGDYVCISEVKFSDNRVIREEFIINVR</sequence>
<dbReference type="EMBL" id="JASJOT010000013">
    <property type="protein sequence ID" value="MDJ1495161.1"/>
    <property type="molecule type" value="Genomic_DNA"/>
</dbReference>